<evidence type="ECO:0000313" key="2">
    <source>
        <dbReference type="Proteomes" id="UP000199691"/>
    </source>
</evidence>
<name>A0A1H0DJX9_9PSEU</name>
<proteinExistence type="predicted"/>
<organism evidence="1 2">
    <name type="scientific">Lentzea jiangxiensis</name>
    <dbReference type="NCBI Taxonomy" id="641025"/>
    <lineage>
        <taxon>Bacteria</taxon>
        <taxon>Bacillati</taxon>
        <taxon>Actinomycetota</taxon>
        <taxon>Actinomycetes</taxon>
        <taxon>Pseudonocardiales</taxon>
        <taxon>Pseudonocardiaceae</taxon>
        <taxon>Lentzea</taxon>
    </lineage>
</organism>
<dbReference type="EMBL" id="FNIX01000001">
    <property type="protein sequence ID" value="SDN70434.1"/>
    <property type="molecule type" value="Genomic_DNA"/>
</dbReference>
<dbReference type="Proteomes" id="UP000199691">
    <property type="component" value="Unassembled WGS sequence"/>
</dbReference>
<reference evidence="2" key="1">
    <citation type="submission" date="2016-10" db="EMBL/GenBank/DDBJ databases">
        <authorList>
            <person name="Varghese N."/>
            <person name="Submissions S."/>
        </authorList>
    </citation>
    <scope>NUCLEOTIDE SEQUENCE [LARGE SCALE GENOMIC DNA]</scope>
    <source>
        <strain evidence="2">CGMCC 4.6609</strain>
    </source>
</reference>
<keyword evidence="2" id="KW-1185">Reference proteome</keyword>
<gene>
    <name evidence="1" type="ORF">SAMN05421507_10113</name>
</gene>
<dbReference type="AlphaFoldDB" id="A0A1H0DJX9"/>
<evidence type="ECO:0000313" key="1">
    <source>
        <dbReference type="EMBL" id="SDN70434.1"/>
    </source>
</evidence>
<dbReference type="RefSeq" id="WP_143022467.1">
    <property type="nucleotide sequence ID" value="NZ_FNIX01000001.1"/>
</dbReference>
<dbReference type="STRING" id="641025.SAMN05421507_10113"/>
<sequence length="90" mass="10389">MSLELSKETSRGDLWLGGTVTYRVTLDGVWVGWVGDGRRWRGWGYGGRRWWACWRQDGDTAARWSSELEHGTRIEALNALRNRIGTQHRA</sequence>
<accession>A0A1H0DJX9</accession>
<protein>
    <submittedName>
        <fullName evidence="1">Uncharacterized protein</fullName>
    </submittedName>
</protein>
<dbReference type="OrthoDB" id="3637910at2"/>